<name>A0A0A9C2F5_ARUDO</name>
<accession>A0A0A9C2F5</accession>
<evidence type="ECO:0000313" key="1">
    <source>
        <dbReference type="EMBL" id="JAD69761.1"/>
    </source>
</evidence>
<reference evidence="1" key="2">
    <citation type="journal article" date="2015" name="Data Brief">
        <title>Shoot transcriptome of the giant reed, Arundo donax.</title>
        <authorList>
            <person name="Barrero R.A."/>
            <person name="Guerrero F.D."/>
            <person name="Moolhuijzen P."/>
            <person name="Goolsby J.A."/>
            <person name="Tidwell J."/>
            <person name="Bellgard S.E."/>
            <person name="Bellgard M.I."/>
        </authorList>
    </citation>
    <scope>NUCLEOTIDE SEQUENCE</scope>
    <source>
        <tissue evidence="1">Shoot tissue taken approximately 20 cm above the soil surface</tissue>
    </source>
</reference>
<reference evidence="1" key="1">
    <citation type="submission" date="2014-09" db="EMBL/GenBank/DDBJ databases">
        <authorList>
            <person name="Magalhaes I.L.F."/>
            <person name="Oliveira U."/>
            <person name="Santos F.R."/>
            <person name="Vidigal T.H.D.A."/>
            <person name="Brescovit A.D."/>
            <person name="Santos A.J."/>
        </authorList>
    </citation>
    <scope>NUCLEOTIDE SEQUENCE</scope>
    <source>
        <tissue evidence="1">Shoot tissue taken approximately 20 cm above the soil surface</tissue>
    </source>
</reference>
<proteinExistence type="predicted"/>
<sequence>MSPEIMVL</sequence>
<protein>
    <submittedName>
        <fullName evidence="1">Uncharacterized protein</fullName>
    </submittedName>
</protein>
<organism evidence="1">
    <name type="scientific">Arundo donax</name>
    <name type="common">Giant reed</name>
    <name type="synonym">Donax arundinaceus</name>
    <dbReference type="NCBI Taxonomy" id="35708"/>
    <lineage>
        <taxon>Eukaryota</taxon>
        <taxon>Viridiplantae</taxon>
        <taxon>Streptophyta</taxon>
        <taxon>Embryophyta</taxon>
        <taxon>Tracheophyta</taxon>
        <taxon>Spermatophyta</taxon>
        <taxon>Magnoliopsida</taxon>
        <taxon>Liliopsida</taxon>
        <taxon>Poales</taxon>
        <taxon>Poaceae</taxon>
        <taxon>PACMAD clade</taxon>
        <taxon>Arundinoideae</taxon>
        <taxon>Arundineae</taxon>
        <taxon>Arundo</taxon>
    </lineage>
</organism>
<dbReference type="EMBL" id="GBRH01228134">
    <property type="protein sequence ID" value="JAD69761.1"/>
    <property type="molecule type" value="Transcribed_RNA"/>
</dbReference>